<evidence type="ECO:0000313" key="9">
    <source>
        <dbReference type="Proteomes" id="UP000321201"/>
    </source>
</evidence>
<dbReference type="EMBL" id="VPFL01000004">
    <property type="protein sequence ID" value="TXF12813.1"/>
    <property type="molecule type" value="Genomic_DNA"/>
</dbReference>
<evidence type="ECO:0000313" key="8">
    <source>
        <dbReference type="EMBL" id="TXF12813.1"/>
    </source>
</evidence>
<dbReference type="FunCoup" id="A0A5C7EVD2">
    <property type="interactions" value="297"/>
</dbReference>
<evidence type="ECO:0000256" key="2">
    <source>
        <dbReference type="ARBA" id="ARBA00012150"/>
    </source>
</evidence>
<dbReference type="Gene3D" id="3.30.70.100">
    <property type="match status" value="1"/>
</dbReference>
<dbReference type="GO" id="GO:0003998">
    <property type="term" value="F:acylphosphatase activity"/>
    <property type="evidence" value="ECO:0007669"/>
    <property type="project" value="UniProtKB-EC"/>
</dbReference>
<feature type="domain" description="Acylphosphatase-like" evidence="7">
    <location>
        <begin position="4"/>
        <end position="89"/>
    </location>
</feature>
<dbReference type="PRINTS" id="PR00112">
    <property type="entry name" value="ACYLPHPHTASE"/>
</dbReference>
<comment type="similarity">
    <text evidence="1 6">Belongs to the acylphosphatase family.</text>
</comment>
<evidence type="ECO:0000259" key="7">
    <source>
        <dbReference type="PROSITE" id="PS51160"/>
    </source>
</evidence>
<organism evidence="8 9">
    <name type="scientific">Pelomicrobium methylotrophicum</name>
    <dbReference type="NCBI Taxonomy" id="2602750"/>
    <lineage>
        <taxon>Bacteria</taxon>
        <taxon>Pseudomonadati</taxon>
        <taxon>Pseudomonadota</taxon>
        <taxon>Hydrogenophilia</taxon>
        <taxon>Hydrogenophilia incertae sedis</taxon>
        <taxon>Pelomicrobium</taxon>
    </lineage>
</organism>
<dbReference type="RefSeq" id="WP_147798894.1">
    <property type="nucleotide sequence ID" value="NZ_VPFL01000004.1"/>
</dbReference>
<sequence>MKVCKSLVIRGHVQGVGFRAAMMRKAQALNITGWVRNLPGGDVEAVVEGPPEAVEAIIAWSRRGPPGAGVVAVEVREAKGGYTRFDVRW</sequence>
<dbReference type="AlphaFoldDB" id="A0A5C7EVD2"/>
<evidence type="ECO:0000256" key="5">
    <source>
        <dbReference type="RuleBase" id="RU000553"/>
    </source>
</evidence>
<evidence type="ECO:0000256" key="4">
    <source>
        <dbReference type="PROSITE-ProRule" id="PRU00520"/>
    </source>
</evidence>
<dbReference type="InterPro" id="IPR001792">
    <property type="entry name" value="Acylphosphatase-like_dom"/>
</dbReference>
<comment type="catalytic activity">
    <reaction evidence="3 4 5">
        <text>an acyl phosphate + H2O = a carboxylate + phosphate + H(+)</text>
        <dbReference type="Rhea" id="RHEA:14965"/>
        <dbReference type="ChEBI" id="CHEBI:15377"/>
        <dbReference type="ChEBI" id="CHEBI:15378"/>
        <dbReference type="ChEBI" id="CHEBI:29067"/>
        <dbReference type="ChEBI" id="CHEBI:43474"/>
        <dbReference type="ChEBI" id="CHEBI:59918"/>
        <dbReference type="EC" id="3.6.1.7"/>
    </reaction>
</comment>
<reference evidence="8 9" key="1">
    <citation type="submission" date="2019-08" db="EMBL/GenBank/DDBJ databases">
        <title>Pelomicrobium methylotrophicum gen. nov., sp. nov. a moderately thermophilic, facultatively anaerobic, lithoautotrophic and methylotrophic bacterium isolated from a terrestrial mud volcano.</title>
        <authorList>
            <person name="Slobodkina G.B."/>
            <person name="Merkel A.Y."/>
            <person name="Slobodkin A.I."/>
        </authorList>
    </citation>
    <scope>NUCLEOTIDE SEQUENCE [LARGE SCALE GENOMIC DNA]</scope>
    <source>
        <strain evidence="8 9">SM250</strain>
    </source>
</reference>
<dbReference type="Proteomes" id="UP000321201">
    <property type="component" value="Unassembled WGS sequence"/>
</dbReference>
<keyword evidence="9" id="KW-1185">Reference proteome</keyword>
<dbReference type="InterPro" id="IPR017968">
    <property type="entry name" value="Acylphosphatase_CS"/>
</dbReference>
<dbReference type="InterPro" id="IPR036046">
    <property type="entry name" value="Acylphosphatase-like_dom_sf"/>
</dbReference>
<protein>
    <recommendedName>
        <fullName evidence="2 4">Acylphosphatase</fullName>
        <ecNumber evidence="2 4">3.6.1.7</ecNumber>
    </recommendedName>
</protein>
<dbReference type="PROSITE" id="PS51160">
    <property type="entry name" value="ACYLPHOSPHATASE_3"/>
    <property type="match status" value="1"/>
</dbReference>
<evidence type="ECO:0000256" key="6">
    <source>
        <dbReference type="RuleBase" id="RU004168"/>
    </source>
</evidence>
<dbReference type="SUPFAM" id="SSF54975">
    <property type="entry name" value="Acylphosphatase/BLUF domain-like"/>
    <property type="match status" value="1"/>
</dbReference>
<dbReference type="PROSITE" id="PS00150">
    <property type="entry name" value="ACYLPHOSPHATASE_1"/>
    <property type="match status" value="1"/>
</dbReference>
<dbReference type="Pfam" id="PF00708">
    <property type="entry name" value="Acylphosphatase"/>
    <property type="match status" value="1"/>
</dbReference>
<keyword evidence="4 5" id="KW-0378">Hydrolase</keyword>
<dbReference type="PANTHER" id="PTHR47268:SF4">
    <property type="entry name" value="ACYLPHOSPHATASE"/>
    <property type="match status" value="1"/>
</dbReference>
<feature type="active site" evidence="4">
    <location>
        <position position="37"/>
    </location>
</feature>
<dbReference type="PANTHER" id="PTHR47268">
    <property type="entry name" value="ACYLPHOSPHATASE"/>
    <property type="match status" value="1"/>
</dbReference>
<proteinExistence type="inferred from homology"/>
<comment type="caution">
    <text evidence="8">The sequence shown here is derived from an EMBL/GenBank/DDBJ whole genome shotgun (WGS) entry which is preliminary data.</text>
</comment>
<dbReference type="PROSITE" id="PS00151">
    <property type="entry name" value="ACYLPHOSPHATASE_2"/>
    <property type="match status" value="1"/>
</dbReference>
<dbReference type="InterPro" id="IPR020456">
    <property type="entry name" value="Acylphosphatase"/>
</dbReference>
<dbReference type="InParanoid" id="A0A5C7EVD2"/>
<evidence type="ECO:0000256" key="1">
    <source>
        <dbReference type="ARBA" id="ARBA00005614"/>
    </source>
</evidence>
<accession>A0A5C7EVD2</accession>
<gene>
    <name evidence="8" type="ORF">FR698_04005</name>
</gene>
<dbReference type="EC" id="3.6.1.7" evidence="2 4"/>
<name>A0A5C7EVD2_9PROT</name>
<dbReference type="OrthoDB" id="5295388at2"/>
<feature type="active site" evidence="4">
    <location>
        <position position="19"/>
    </location>
</feature>
<evidence type="ECO:0000256" key="3">
    <source>
        <dbReference type="ARBA" id="ARBA00047645"/>
    </source>
</evidence>